<reference evidence="1" key="1">
    <citation type="submission" date="2019-11" db="EMBL/GenBank/DDBJ databases">
        <title>Characterization of Clostridium perfringens isolates from swine manure treated agricultural soils.</title>
        <authorList>
            <person name="Wushke S.T."/>
        </authorList>
    </citation>
    <scope>NUCLEOTIDE SEQUENCE</scope>
    <source>
        <strain evidence="1">X62</strain>
    </source>
</reference>
<dbReference type="PANTHER" id="PTHR37947:SF2">
    <property type="entry name" value="VON WILLEBRAND FACTOR TYPE A"/>
    <property type="match status" value="1"/>
</dbReference>
<protein>
    <submittedName>
        <fullName evidence="1">VWA domain-containing protein</fullName>
    </submittedName>
</protein>
<proteinExistence type="predicted"/>
<evidence type="ECO:0000313" key="2">
    <source>
        <dbReference type="Proteomes" id="UP001288944"/>
    </source>
</evidence>
<evidence type="ECO:0000313" key="1">
    <source>
        <dbReference type="EMBL" id="MDZ7543725.1"/>
    </source>
</evidence>
<accession>A0AAW9KRM2</accession>
<dbReference type="Gene3D" id="3.40.50.410">
    <property type="entry name" value="von Willebrand factor, type A domain"/>
    <property type="match status" value="1"/>
</dbReference>
<dbReference type="Proteomes" id="UP001288944">
    <property type="component" value="Unassembled WGS sequence"/>
</dbReference>
<gene>
    <name evidence="1" type="ORF">GNF83_21680</name>
</gene>
<name>A0AAW9KRM2_CLOPF</name>
<comment type="caution">
    <text evidence="1">The sequence shown here is derived from an EMBL/GenBank/DDBJ whole genome shotgun (WGS) entry which is preliminary data.</text>
</comment>
<feature type="non-terminal residue" evidence="1">
    <location>
        <position position="1"/>
    </location>
</feature>
<dbReference type="InterPro" id="IPR036465">
    <property type="entry name" value="vWFA_dom_sf"/>
</dbReference>
<feature type="non-terminal residue" evidence="1">
    <location>
        <position position="136"/>
    </location>
</feature>
<dbReference type="SUPFAM" id="SSF53300">
    <property type="entry name" value="vWA-like"/>
    <property type="match status" value="1"/>
</dbReference>
<sequence>ATNIQEAVESALALFERGVSKRIVLLTDGEENQGDILKSIPLINEQKIDFKVYKITGENGDEIYVDNVKVPDNISVGEEFSVSIDIKSNYATKAKLTLFSGRNKVGEQQVQIQKGKNSFVFKDKQSSGGFKGYRVL</sequence>
<dbReference type="AlphaFoldDB" id="A0AAW9KRM2"/>
<organism evidence="1 2">
    <name type="scientific">Clostridium perfringens</name>
    <dbReference type="NCBI Taxonomy" id="1502"/>
    <lineage>
        <taxon>Bacteria</taxon>
        <taxon>Bacillati</taxon>
        <taxon>Bacillota</taxon>
        <taxon>Clostridia</taxon>
        <taxon>Eubacteriales</taxon>
        <taxon>Clostridiaceae</taxon>
        <taxon>Clostridium</taxon>
    </lineage>
</organism>
<dbReference type="EMBL" id="WNUR01001544">
    <property type="protein sequence ID" value="MDZ7543725.1"/>
    <property type="molecule type" value="Genomic_DNA"/>
</dbReference>
<dbReference type="PANTHER" id="PTHR37947">
    <property type="entry name" value="BLL2462 PROTEIN"/>
    <property type="match status" value="1"/>
</dbReference>